<proteinExistence type="predicted"/>
<reference evidence="1 2" key="1">
    <citation type="submission" date="2018-06" db="EMBL/GenBank/DDBJ databases">
        <authorList>
            <consortium name="Pathogen Informatics"/>
            <person name="Doyle S."/>
        </authorList>
    </citation>
    <scope>NUCLEOTIDE SEQUENCE [LARGE SCALE GENOMIC DNA]</scope>
    <source>
        <strain evidence="1 2">NCTC10343</strain>
    </source>
</reference>
<dbReference type="RefSeq" id="WP_016818935.1">
    <property type="nucleotide sequence ID" value="NZ_CP009909.1"/>
</dbReference>
<dbReference type="AlphaFoldDB" id="A0A0F6ETZ6"/>
<dbReference type="GeneID" id="93348875"/>
<accession>A0A0F6ETZ6</accession>
<organism evidence="1 2">
    <name type="scientific">Paenibacillus polymyxa</name>
    <name type="common">Bacillus polymyxa</name>
    <dbReference type="NCBI Taxonomy" id="1406"/>
    <lineage>
        <taxon>Bacteria</taxon>
        <taxon>Bacillati</taxon>
        <taxon>Bacillota</taxon>
        <taxon>Bacilli</taxon>
        <taxon>Bacillales</taxon>
        <taxon>Paenibacillaceae</taxon>
        <taxon>Paenibacillus</taxon>
    </lineage>
</organism>
<evidence type="ECO:0000313" key="2">
    <source>
        <dbReference type="Proteomes" id="UP000254400"/>
    </source>
</evidence>
<evidence type="ECO:0000313" key="1">
    <source>
        <dbReference type="EMBL" id="SUA61466.1"/>
    </source>
</evidence>
<protein>
    <submittedName>
        <fullName evidence="1">Uncharacterized protein</fullName>
    </submittedName>
</protein>
<dbReference type="Proteomes" id="UP000254400">
    <property type="component" value="Unassembled WGS sequence"/>
</dbReference>
<dbReference type="EMBL" id="UGSC01000001">
    <property type="protein sequence ID" value="SUA61466.1"/>
    <property type="molecule type" value="Genomic_DNA"/>
</dbReference>
<name>A0A0F6ETZ6_PAEPO</name>
<gene>
    <name evidence="1" type="ORF">NCTC10343_00014</name>
</gene>
<sequence>MTEETGTKATYYHYKLIKKINIPRQLIWSHLTLPVIMLLFLLLAFSWTSVFLFALALFLTLWVHFVISRSVLYIGGGTAFRKRWAFHRRLPWLGYMTDQYIGYRIFRRVHIHTLWIGICFSAVFILWSPPAFTVSLLFWHLWLIAPRLYVLSRLIGERKDGMLKFTDEEASYYQQ</sequence>